<dbReference type="PROSITE" id="PS51318">
    <property type="entry name" value="TAT"/>
    <property type="match status" value="1"/>
</dbReference>
<gene>
    <name evidence="4" type="ORF">EZM97_32365</name>
</gene>
<feature type="domain" description="HTH tetR-type" evidence="3">
    <location>
        <begin position="7"/>
        <end position="66"/>
    </location>
</feature>
<dbReference type="PANTHER" id="PTHR30055:SF222">
    <property type="entry name" value="REGULATORY PROTEIN"/>
    <property type="match status" value="1"/>
</dbReference>
<evidence type="ECO:0000313" key="4">
    <source>
        <dbReference type="EMBL" id="TCI07292.1"/>
    </source>
</evidence>
<dbReference type="Pfam" id="PF00440">
    <property type="entry name" value="TetR_N"/>
    <property type="match status" value="1"/>
</dbReference>
<reference evidence="4 5" key="1">
    <citation type="submission" date="2019-02" db="EMBL/GenBank/DDBJ databases">
        <title>Dyella amyloliquefaciens sp. nov., isolated from forest soil.</title>
        <authorList>
            <person name="Gao Z.-H."/>
            <person name="Qiu L.-H."/>
        </authorList>
    </citation>
    <scope>NUCLEOTIDE SEQUENCE [LARGE SCALE GENOMIC DNA]</scope>
    <source>
        <strain evidence="4 5">KACC 12747</strain>
    </source>
</reference>
<evidence type="ECO:0000313" key="5">
    <source>
        <dbReference type="Proteomes" id="UP000291822"/>
    </source>
</evidence>
<dbReference type="GO" id="GO:0003677">
    <property type="term" value="F:DNA binding"/>
    <property type="evidence" value="ECO:0007669"/>
    <property type="project" value="UniProtKB-UniRule"/>
</dbReference>
<dbReference type="InterPro" id="IPR006311">
    <property type="entry name" value="TAT_signal"/>
</dbReference>
<dbReference type="AlphaFoldDB" id="A0A4R0YJ95"/>
<dbReference type="InterPro" id="IPR009057">
    <property type="entry name" value="Homeodomain-like_sf"/>
</dbReference>
<dbReference type="InterPro" id="IPR050109">
    <property type="entry name" value="HTH-type_TetR-like_transc_reg"/>
</dbReference>
<dbReference type="Proteomes" id="UP000291822">
    <property type="component" value="Unassembled WGS sequence"/>
</dbReference>
<dbReference type="EMBL" id="SJTG01000005">
    <property type="protein sequence ID" value="TCI07292.1"/>
    <property type="molecule type" value="Genomic_DNA"/>
</dbReference>
<protein>
    <submittedName>
        <fullName evidence="4">TetR/AcrR family transcriptional regulator</fullName>
    </submittedName>
</protein>
<organism evidence="4 5">
    <name type="scientific">Dyella soli</name>
    <dbReference type="NCBI Taxonomy" id="522319"/>
    <lineage>
        <taxon>Bacteria</taxon>
        <taxon>Pseudomonadati</taxon>
        <taxon>Pseudomonadota</taxon>
        <taxon>Gammaproteobacteria</taxon>
        <taxon>Lysobacterales</taxon>
        <taxon>Rhodanobacteraceae</taxon>
        <taxon>Dyella</taxon>
    </lineage>
</organism>
<name>A0A4R0YJ95_9GAMM</name>
<dbReference type="PRINTS" id="PR00455">
    <property type="entry name" value="HTHTETR"/>
</dbReference>
<comment type="caution">
    <text evidence="4">The sequence shown here is derived from an EMBL/GenBank/DDBJ whole genome shotgun (WGS) entry which is preliminary data.</text>
</comment>
<keyword evidence="5" id="KW-1185">Reference proteome</keyword>
<sequence>MARTKSEDRRQAILSAAATLIASEGLGAATASIAKAAGVPSGSVFTYFETKNELVNQLYRELKLELVAEVLAQLPKKDPKKQLHHIWTRWTDWGAAFPEKRRVLAQLTVSDEISAASREHALKAAAPTLEVIDQVRQQGVLKSRSLAFVGAIVEAMAATTMDFMIREPKQAAHYREAGFETLWKAIS</sequence>
<evidence type="ECO:0000256" key="1">
    <source>
        <dbReference type="ARBA" id="ARBA00023125"/>
    </source>
</evidence>
<dbReference type="PANTHER" id="PTHR30055">
    <property type="entry name" value="HTH-TYPE TRANSCRIPTIONAL REGULATOR RUTR"/>
    <property type="match status" value="1"/>
</dbReference>
<keyword evidence="1 2" id="KW-0238">DNA-binding</keyword>
<proteinExistence type="predicted"/>
<dbReference type="SUPFAM" id="SSF46689">
    <property type="entry name" value="Homeodomain-like"/>
    <property type="match status" value="1"/>
</dbReference>
<dbReference type="InterPro" id="IPR001647">
    <property type="entry name" value="HTH_TetR"/>
</dbReference>
<evidence type="ECO:0000256" key="2">
    <source>
        <dbReference type="PROSITE-ProRule" id="PRU00335"/>
    </source>
</evidence>
<dbReference type="Gene3D" id="1.10.357.10">
    <property type="entry name" value="Tetracycline Repressor, domain 2"/>
    <property type="match status" value="1"/>
</dbReference>
<accession>A0A4R0YJ95</accession>
<feature type="DNA-binding region" description="H-T-H motif" evidence="2">
    <location>
        <begin position="29"/>
        <end position="48"/>
    </location>
</feature>
<dbReference type="RefSeq" id="WP_131412560.1">
    <property type="nucleotide sequence ID" value="NZ_SJTG01000005.1"/>
</dbReference>
<dbReference type="PROSITE" id="PS50977">
    <property type="entry name" value="HTH_TETR_2"/>
    <property type="match status" value="1"/>
</dbReference>
<evidence type="ECO:0000259" key="3">
    <source>
        <dbReference type="PROSITE" id="PS50977"/>
    </source>
</evidence>